<dbReference type="Proteomes" id="UP000005867">
    <property type="component" value="Chromosome"/>
</dbReference>
<dbReference type="HOGENOM" id="CLU_2191116_0_0_2"/>
<evidence type="ECO:0000313" key="2">
    <source>
        <dbReference type="Proteomes" id="UP000005867"/>
    </source>
</evidence>
<gene>
    <name evidence="1" type="ORF">P186_1871</name>
</gene>
<dbReference type="KEGG" id="pyr:P186_1871"/>
<dbReference type="AlphaFoldDB" id="G7VHI2"/>
<dbReference type="RefSeq" id="WP_014289098.1">
    <property type="nucleotide sequence ID" value="NC_016645.1"/>
</dbReference>
<sequence length="108" mass="12146">MEIDHVGLKHFGLDGEPLMPGRVGEFLKIPGVVVDELAPGQHIDFVTLRVRNEGRGIISFAKTQHVFLELLKLEPGEAFLLYCTCPMVDKFLVVTRDGDVVKLIYKRL</sequence>
<protein>
    <submittedName>
        <fullName evidence="1">Uncharacterized protein</fullName>
    </submittedName>
</protein>
<evidence type="ECO:0000313" key="1">
    <source>
        <dbReference type="EMBL" id="AET33273.1"/>
    </source>
</evidence>
<dbReference type="BioCyc" id="PSP1104324:GJSN-1829-MONOMER"/>
<dbReference type="EMBL" id="CP003098">
    <property type="protein sequence ID" value="AET33273.1"/>
    <property type="molecule type" value="Genomic_DNA"/>
</dbReference>
<dbReference type="OrthoDB" id="25119at2157"/>
<dbReference type="eggNOG" id="arCOG07049">
    <property type="taxonomic scope" value="Archaea"/>
</dbReference>
<accession>G7VHI2</accession>
<name>G7VHI2_9CREN</name>
<keyword evidence="2" id="KW-1185">Reference proteome</keyword>
<proteinExistence type="predicted"/>
<dbReference type="STRING" id="1104324.P186_1871"/>
<organism evidence="1 2">
    <name type="scientific">Pyrobaculum ferrireducens</name>
    <dbReference type="NCBI Taxonomy" id="1104324"/>
    <lineage>
        <taxon>Archaea</taxon>
        <taxon>Thermoproteota</taxon>
        <taxon>Thermoprotei</taxon>
        <taxon>Thermoproteales</taxon>
        <taxon>Thermoproteaceae</taxon>
        <taxon>Pyrobaculum</taxon>
    </lineage>
</organism>
<reference evidence="1 2" key="1">
    <citation type="journal article" date="2012" name="J. Bacteriol.">
        <title>Complete genome sequence of strain 1860, a crenarchaeon of the genus pyrobaculum able to grow with various electron acceptors.</title>
        <authorList>
            <person name="Mardanov A.V."/>
            <person name="Gumerov V.M."/>
            <person name="Slobodkina G.B."/>
            <person name="Beletsky A.V."/>
            <person name="Bonch-Osmolovskaya E.A."/>
            <person name="Ravin N.V."/>
            <person name="Skryabin K.G."/>
        </authorList>
    </citation>
    <scope>NUCLEOTIDE SEQUENCE [LARGE SCALE GENOMIC DNA]</scope>
    <source>
        <strain evidence="1 2">1860</strain>
    </source>
</reference>
<dbReference type="GeneID" id="11596364"/>